<protein>
    <submittedName>
        <fullName evidence="1">Uncharacterized protein</fullName>
    </submittedName>
</protein>
<accession>A0A0A9FJ57</accession>
<organism evidence="1">
    <name type="scientific">Arundo donax</name>
    <name type="common">Giant reed</name>
    <name type="synonym">Donax arundinaceus</name>
    <dbReference type="NCBI Taxonomy" id="35708"/>
    <lineage>
        <taxon>Eukaryota</taxon>
        <taxon>Viridiplantae</taxon>
        <taxon>Streptophyta</taxon>
        <taxon>Embryophyta</taxon>
        <taxon>Tracheophyta</taxon>
        <taxon>Spermatophyta</taxon>
        <taxon>Magnoliopsida</taxon>
        <taxon>Liliopsida</taxon>
        <taxon>Poales</taxon>
        <taxon>Poaceae</taxon>
        <taxon>PACMAD clade</taxon>
        <taxon>Arundinoideae</taxon>
        <taxon>Arundineae</taxon>
        <taxon>Arundo</taxon>
    </lineage>
</organism>
<name>A0A0A9FJ57_ARUDO</name>
<sequence>MEQGSPPIYEAHQFSRDQLGTMIRISGTYKNRIFPELHLTI</sequence>
<reference evidence="1" key="2">
    <citation type="journal article" date="2015" name="Data Brief">
        <title>Shoot transcriptome of the giant reed, Arundo donax.</title>
        <authorList>
            <person name="Barrero R.A."/>
            <person name="Guerrero F.D."/>
            <person name="Moolhuijzen P."/>
            <person name="Goolsby J.A."/>
            <person name="Tidwell J."/>
            <person name="Bellgard S.E."/>
            <person name="Bellgard M.I."/>
        </authorList>
    </citation>
    <scope>NUCLEOTIDE SEQUENCE</scope>
    <source>
        <tissue evidence="1">Shoot tissue taken approximately 20 cm above the soil surface</tissue>
    </source>
</reference>
<evidence type="ECO:0000313" key="1">
    <source>
        <dbReference type="EMBL" id="JAE10121.1"/>
    </source>
</evidence>
<dbReference type="EMBL" id="GBRH01187775">
    <property type="protein sequence ID" value="JAE10121.1"/>
    <property type="molecule type" value="Transcribed_RNA"/>
</dbReference>
<proteinExistence type="predicted"/>
<dbReference type="AlphaFoldDB" id="A0A0A9FJ57"/>
<reference evidence="1" key="1">
    <citation type="submission" date="2014-09" db="EMBL/GenBank/DDBJ databases">
        <authorList>
            <person name="Magalhaes I.L.F."/>
            <person name="Oliveira U."/>
            <person name="Santos F.R."/>
            <person name="Vidigal T.H.D.A."/>
            <person name="Brescovit A.D."/>
            <person name="Santos A.J."/>
        </authorList>
    </citation>
    <scope>NUCLEOTIDE SEQUENCE</scope>
    <source>
        <tissue evidence="1">Shoot tissue taken approximately 20 cm above the soil surface</tissue>
    </source>
</reference>